<keyword evidence="3" id="KW-1185">Reference proteome</keyword>
<dbReference type="Gene3D" id="1.20.120.520">
    <property type="entry name" value="nmb1532 protein domain like"/>
    <property type="match status" value="1"/>
</dbReference>
<dbReference type="AlphaFoldDB" id="A0AA41PWU4"/>
<organism evidence="2 3">
    <name type="scientific">Yinghuangia soli</name>
    <dbReference type="NCBI Taxonomy" id="2908204"/>
    <lineage>
        <taxon>Bacteria</taxon>
        <taxon>Bacillati</taxon>
        <taxon>Actinomycetota</taxon>
        <taxon>Actinomycetes</taxon>
        <taxon>Kitasatosporales</taxon>
        <taxon>Streptomycetaceae</taxon>
        <taxon>Yinghuangia</taxon>
    </lineage>
</organism>
<evidence type="ECO:0000259" key="1">
    <source>
        <dbReference type="Pfam" id="PF01814"/>
    </source>
</evidence>
<evidence type="ECO:0000313" key="3">
    <source>
        <dbReference type="Proteomes" id="UP001165378"/>
    </source>
</evidence>
<sequence>MASTVVRPSLPSPPPDLTPGYLAHRGLREELARLAVATREVNPADIRQVQAVEEHLALVLRFLAAHHREEDTVVYPRVRARLRAPVPGRVFSDLEGDHDSLDTLTRRAADVRVPLRERAPAVGRLHDLVARHTYQEERDLFPLMRRHVSNREHGRLVRRTLRGWGRDLPVFISLYLHHADPVEQIRLLRFAPPGAGVMWRLAWRRQYARRRAAAYGTT</sequence>
<dbReference type="RefSeq" id="WP_235050067.1">
    <property type="nucleotide sequence ID" value="NZ_JAKFHA010000001.1"/>
</dbReference>
<dbReference type="CDD" id="cd12108">
    <property type="entry name" value="Hr-like"/>
    <property type="match status" value="1"/>
</dbReference>
<evidence type="ECO:0000313" key="2">
    <source>
        <dbReference type="EMBL" id="MCF2526002.1"/>
    </source>
</evidence>
<dbReference type="Proteomes" id="UP001165378">
    <property type="component" value="Unassembled WGS sequence"/>
</dbReference>
<proteinExistence type="predicted"/>
<dbReference type="Pfam" id="PF01814">
    <property type="entry name" value="Hemerythrin"/>
    <property type="match status" value="1"/>
</dbReference>
<dbReference type="EMBL" id="JAKFHA010000001">
    <property type="protein sequence ID" value="MCF2526002.1"/>
    <property type="molecule type" value="Genomic_DNA"/>
</dbReference>
<reference evidence="2" key="1">
    <citation type="submission" date="2022-01" db="EMBL/GenBank/DDBJ databases">
        <title>Genome-Based Taxonomic Classification of the Phylum Actinobacteria.</title>
        <authorList>
            <person name="Gao Y."/>
        </authorList>
    </citation>
    <scope>NUCLEOTIDE SEQUENCE</scope>
    <source>
        <strain evidence="2">KLBMP 8922</strain>
    </source>
</reference>
<name>A0AA41PWU4_9ACTN</name>
<accession>A0AA41PWU4</accession>
<comment type="caution">
    <text evidence="2">The sequence shown here is derived from an EMBL/GenBank/DDBJ whole genome shotgun (WGS) entry which is preliminary data.</text>
</comment>
<dbReference type="InterPro" id="IPR012312">
    <property type="entry name" value="Hemerythrin-like"/>
</dbReference>
<gene>
    <name evidence="2" type="ORF">LZ495_02015</name>
</gene>
<protein>
    <submittedName>
        <fullName evidence="2">Hemerythrin domain-containing protein</fullName>
    </submittedName>
</protein>
<feature type="domain" description="Hemerythrin-like" evidence="1">
    <location>
        <begin position="23"/>
        <end position="143"/>
    </location>
</feature>